<dbReference type="InterPro" id="IPR018764">
    <property type="entry name" value="RskA_C"/>
</dbReference>
<dbReference type="Pfam" id="PF10099">
    <property type="entry name" value="RskA_C"/>
    <property type="match status" value="1"/>
</dbReference>
<evidence type="ECO:0000256" key="6">
    <source>
        <dbReference type="SAM" id="Phobius"/>
    </source>
</evidence>
<dbReference type="Pfam" id="PF08281">
    <property type="entry name" value="Sigma70_r4_2"/>
    <property type="match status" value="1"/>
</dbReference>
<dbReference type="Proteomes" id="UP001500236">
    <property type="component" value="Unassembled WGS sequence"/>
</dbReference>
<evidence type="ECO:0000259" key="9">
    <source>
        <dbReference type="Pfam" id="PF22618"/>
    </source>
</evidence>
<name>A0ABP6M2B0_9MICC</name>
<feature type="region of interest" description="Disordered" evidence="5">
    <location>
        <begin position="508"/>
        <end position="533"/>
    </location>
</feature>
<accession>A0ABP6M2B0</accession>
<keyword evidence="3" id="KW-0731">Sigma factor</keyword>
<organism evidence="10 11">
    <name type="scientific">Nesterenkonia aethiopica</name>
    <dbReference type="NCBI Taxonomy" id="269144"/>
    <lineage>
        <taxon>Bacteria</taxon>
        <taxon>Bacillati</taxon>
        <taxon>Actinomycetota</taxon>
        <taxon>Actinomycetes</taxon>
        <taxon>Micrococcales</taxon>
        <taxon>Micrococcaceae</taxon>
        <taxon>Nesterenkonia</taxon>
    </lineage>
</organism>
<evidence type="ECO:0000256" key="1">
    <source>
        <dbReference type="ARBA" id="ARBA00010641"/>
    </source>
</evidence>
<sequence>MSVAPDDAPGHDPRQDPGAHTGEPSRSAEPTTAPQLSEDPTLGELLTATAHGDQASFAAFYEATADVVYGLALLMHEDAAGADASLVAVYHHLWDQADVRARDLRLQTAASETLTDEHAEAEADYRPSEYELVLEWLVPLAHRIMVDRFRDGSVAPISLAAISDGGGVAGLPEEILGDFEVLSDSQSQALALSYLTGLTHRQIAETVGAAIPAVKSRLRDGMTRLHTQRSARDEEFDPILRAAVTRRDLERGTGVNRNFTREIAADLDKDLLVELAEVYALDAVDDRERSLLDEIVLDADERTAQQWDTRVLAARRTLAEIFTAHPTVPPAHLLEEVLLDLGDQEVGMGMVEEFSTHTEETAKREPIMKRWMVLTGLAVVVLLAVVLVWRFTGGQDVVATADGAEDARVLDGLELAEGGTAEAVLSASEDVGYVDFQDVADLDGLSYQVWLLPSDERPPSSLGSYSAEELEEEIITLRAIGGYEQLLVTAEQIRGEERPSGEVIVEIPLRDRITEGPQYGGGTSAGEDEDDEE</sequence>
<gene>
    <name evidence="10" type="ORF">GCM10010529_25490</name>
</gene>
<dbReference type="EMBL" id="BAAAVT010000017">
    <property type="protein sequence ID" value="GAA3072236.1"/>
    <property type="molecule type" value="Genomic_DNA"/>
</dbReference>
<reference evidence="11" key="1">
    <citation type="journal article" date="2019" name="Int. J. Syst. Evol. Microbiol.">
        <title>The Global Catalogue of Microorganisms (GCM) 10K type strain sequencing project: providing services to taxonomists for standard genome sequencing and annotation.</title>
        <authorList>
            <consortium name="The Broad Institute Genomics Platform"/>
            <consortium name="The Broad Institute Genome Sequencing Center for Infectious Disease"/>
            <person name="Wu L."/>
            <person name="Ma J."/>
        </authorList>
    </citation>
    <scope>NUCLEOTIDE SEQUENCE [LARGE SCALE GENOMIC DNA]</scope>
    <source>
        <strain evidence="11">JCM 14309</strain>
    </source>
</reference>
<dbReference type="InterPro" id="IPR013249">
    <property type="entry name" value="RNA_pol_sigma70_r4_t2"/>
</dbReference>
<dbReference type="InterPro" id="IPR053877">
    <property type="entry name" value="RskA_N"/>
</dbReference>
<proteinExistence type="inferred from homology"/>
<keyword evidence="6" id="KW-1133">Transmembrane helix</keyword>
<dbReference type="Pfam" id="PF22618">
    <property type="entry name" value="RskA_N"/>
    <property type="match status" value="1"/>
</dbReference>
<evidence type="ECO:0000256" key="3">
    <source>
        <dbReference type="ARBA" id="ARBA00023082"/>
    </source>
</evidence>
<evidence type="ECO:0000259" key="7">
    <source>
        <dbReference type="Pfam" id="PF08281"/>
    </source>
</evidence>
<protein>
    <recommendedName>
        <fullName evidence="12">RNA polymerase sigma factor 70 region 4 type 2 domain-containing protein</fullName>
    </recommendedName>
</protein>
<keyword evidence="6" id="KW-0812">Transmembrane</keyword>
<evidence type="ECO:0000259" key="8">
    <source>
        <dbReference type="Pfam" id="PF10099"/>
    </source>
</evidence>
<evidence type="ECO:0000256" key="4">
    <source>
        <dbReference type="ARBA" id="ARBA00023163"/>
    </source>
</evidence>
<feature type="compositionally biased region" description="Basic and acidic residues" evidence="5">
    <location>
        <begin position="8"/>
        <end position="17"/>
    </location>
</feature>
<keyword evidence="6" id="KW-0472">Membrane</keyword>
<dbReference type="InterPro" id="IPR036388">
    <property type="entry name" value="WH-like_DNA-bd_sf"/>
</dbReference>
<evidence type="ECO:0000313" key="11">
    <source>
        <dbReference type="Proteomes" id="UP001500236"/>
    </source>
</evidence>
<evidence type="ECO:0000256" key="2">
    <source>
        <dbReference type="ARBA" id="ARBA00023015"/>
    </source>
</evidence>
<keyword evidence="11" id="KW-1185">Reference proteome</keyword>
<comment type="similarity">
    <text evidence="1">Belongs to the sigma-70 factor family. ECF subfamily.</text>
</comment>
<evidence type="ECO:0000313" key="10">
    <source>
        <dbReference type="EMBL" id="GAA3072236.1"/>
    </source>
</evidence>
<feature type="transmembrane region" description="Helical" evidence="6">
    <location>
        <begin position="371"/>
        <end position="391"/>
    </location>
</feature>
<feature type="domain" description="Anti-sigma K factor RskA C-terminal" evidence="8">
    <location>
        <begin position="377"/>
        <end position="503"/>
    </location>
</feature>
<dbReference type="InterPro" id="IPR013324">
    <property type="entry name" value="RNA_pol_sigma_r3/r4-like"/>
</dbReference>
<feature type="region of interest" description="Disordered" evidence="5">
    <location>
        <begin position="1"/>
        <end position="38"/>
    </location>
</feature>
<evidence type="ECO:0000256" key="5">
    <source>
        <dbReference type="SAM" id="MobiDB-lite"/>
    </source>
</evidence>
<comment type="caution">
    <text evidence="10">The sequence shown here is derived from an EMBL/GenBank/DDBJ whole genome shotgun (WGS) entry which is preliminary data.</text>
</comment>
<evidence type="ECO:0008006" key="12">
    <source>
        <dbReference type="Google" id="ProtNLM"/>
    </source>
</evidence>
<dbReference type="InterPro" id="IPR041916">
    <property type="entry name" value="Anti_sigma_zinc_sf"/>
</dbReference>
<keyword evidence="4" id="KW-0804">Transcription</keyword>
<dbReference type="Gene3D" id="1.10.10.10">
    <property type="entry name" value="Winged helix-like DNA-binding domain superfamily/Winged helix DNA-binding domain"/>
    <property type="match status" value="1"/>
</dbReference>
<keyword evidence="2" id="KW-0805">Transcription regulation</keyword>
<feature type="domain" description="RNA polymerase sigma factor 70 region 4 type 2" evidence="7">
    <location>
        <begin position="181"/>
        <end position="225"/>
    </location>
</feature>
<dbReference type="SUPFAM" id="SSF88659">
    <property type="entry name" value="Sigma3 and sigma4 domains of RNA polymerase sigma factors"/>
    <property type="match status" value="1"/>
</dbReference>
<feature type="domain" description="Anti-sigma-K factor RskA N-terminal" evidence="9">
    <location>
        <begin position="272"/>
        <end position="319"/>
    </location>
</feature>
<dbReference type="Gene3D" id="1.10.10.1320">
    <property type="entry name" value="Anti-sigma factor, zinc-finger domain"/>
    <property type="match status" value="1"/>
</dbReference>